<dbReference type="NCBIfam" id="TIGR00275">
    <property type="entry name" value="aminoacetone oxidase family FAD-binding enzyme"/>
    <property type="match status" value="1"/>
</dbReference>
<evidence type="ECO:0000259" key="5">
    <source>
        <dbReference type="Pfam" id="PF22780"/>
    </source>
</evidence>
<evidence type="ECO:0000313" key="6">
    <source>
        <dbReference type="EMBL" id="SEH60143.1"/>
    </source>
</evidence>
<dbReference type="InterPro" id="IPR023166">
    <property type="entry name" value="BaiN-like_dom_sf"/>
</dbReference>
<accession>A0A1H6JK70</accession>
<organism evidence="6 7">
    <name type="scientific">Magnetospirillum fulvum</name>
    <name type="common">Rhodospirillum fulvum</name>
    <dbReference type="NCBI Taxonomy" id="1082"/>
    <lineage>
        <taxon>Bacteria</taxon>
        <taxon>Pseudomonadati</taxon>
        <taxon>Pseudomonadota</taxon>
        <taxon>Alphaproteobacteria</taxon>
        <taxon>Rhodospirillales</taxon>
        <taxon>Rhodospirillaceae</taxon>
        <taxon>Magnetospirillum</taxon>
    </lineage>
</organism>
<evidence type="ECO:0008006" key="8">
    <source>
        <dbReference type="Google" id="ProtNLM"/>
    </source>
</evidence>
<feature type="domain" description="RsdA/BaiN/AoA(So)-like Rossmann fold-like" evidence="4">
    <location>
        <begin position="4"/>
        <end position="389"/>
    </location>
</feature>
<dbReference type="OrthoDB" id="9773233at2"/>
<keyword evidence="7" id="KW-1185">Reference proteome</keyword>
<dbReference type="Pfam" id="PF03486">
    <property type="entry name" value="HI0933_like"/>
    <property type="match status" value="1"/>
</dbReference>
<proteinExistence type="predicted"/>
<dbReference type="Gene3D" id="1.10.8.260">
    <property type="entry name" value="HI0933 insert domain-like"/>
    <property type="match status" value="1"/>
</dbReference>
<evidence type="ECO:0000313" key="7">
    <source>
        <dbReference type="Proteomes" id="UP000182983"/>
    </source>
</evidence>
<gene>
    <name evidence="6" type="ORF">SAMN04244559_03116</name>
</gene>
<dbReference type="PANTHER" id="PTHR42887">
    <property type="entry name" value="OS12G0638800 PROTEIN"/>
    <property type="match status" value="1"/>
</dbReference>
<dbReference type="Pfam" id="PF22780">
    <property type="entry name" value="HI0933_like_1st"/>
    <property type="match status" value="1"/>
</dbReference>
<feature type="domain" description="RsdA/BaiN/AoA(So)-like insert" evidence="5">
    <location>
        <begin position="186"/>
        <end position="336"/>
    </location>
</feature>
<evidence type="ECO:0000256" key="2">
    <source>
        <dbReference type="ARBA" id="ARBA00022630"/>
    </source>
</evidence>
<keyword evidence="2" id="KW-0285">Flavoprotein</keyword>
<dbReference type="Gene3D" id="3.50.50.60">
    <property type="entry name" value="FAD/NAD(P)-binding domain"/>
    <property type="match status" value="1"/>
</dbReference>
<dbReference type="RefSeq" id="WP_074770205.1">
    <property type="nucleotide sequence ID" value="NZ_FNWO01000016.1"/>
</dbReference>
<evidence type="ECO:0000259" key="4">
    <source>
        <dbReference type="Pfam" id="PF03486"/>
    </source>
</evidence>
<protein>
    <recommendedName>
        <fullName evidence="8">Flavoprotein</fullName>
    </recommendedName>
</protein>
<dbReference type="InterPro" id="IPR004792">
    <property type="entry name" value="BaiN-like"/>
</dbReference>
<dbReference type="AlphaFoldDB" id="A0A1H6JK70"/>
<dbReference type="SUPFAM" id="SSF160996">
    <property type="entry name" value="HI0933 insert domain-like"/>
    <property type="match status" value="1"/>
</dbReference>
<dbReference type="Gene3D" id="2.40.30.10">
    <property type="entry name" value="Translation factors"/>
    <property type="match status" value="1"/>
</dbReference>
<evidence type="ECO:0000256" key="1">
    <source>
        <dbReference type="ARBA" id="ARBA00001974"/>
    </source>
</evidence>
<name>A0A1H6JK70_MAGFU</name>
<dbReference type="Proteomes" id="UP000182983">
    <property type="component" value="Unassembled WGS sequence"/>
</dbReference>
<reference evidence="7" key="1">
    <citation type="submission" date="2016-10" db="EMBL/GenBank/DDBJ databases">
        <authorList>
            <person name="Varghese N."/>
            <person name="Submissions S."/>
        </authorList>
    </citation>
    <scope>NUCLEOTIDE SEQUENCE [LARGE SCALE GENOMIC DNA]</scope>
    <source>
        <strain evidence="7">DSM 13234</strain>
    </source>
</reference>
<dbReference type="PRINTS" id="PR00411">
    <property type="entry name" value="PNDRDTASEI"/>
</dbReference>
<evidence type="ECO:0000256" key="3">
    <source>
        <dbReference type="ARBA" id="ARBA00022827"/>
    </source>
</evidence>
<sequence length="391" mass="41306">MDFDVIVIGAGAAGLMCAAAAGWRGRRVLVLDHNDQPGRKILISGGGRCNFTNLGVAPDRYLSGNPHFVTSALKRYRPADFLDLLRHHRIPWHERNHGELFCDRSAEDIVTMLLAECTTAGVELRCGVKAGAVSGDGPFTVSTGAGALSAASVVLATGGLSIPKIGASGFAHAVARRYDIPVVTPRPGLVPLTFAEADLALIRPLSGIAVDAVVAVGRARFREAVLLTHRGLSGPAVLQASSYWREGDSIAIDWLPDLDAAAYLLGRKAERPNAEVRTMLAEHLPARLAEMLTARAGADARPIGQTPHAALTALGTELKTWKLTPTGTEGWRTAEITVGGIDTAALSSKTMEIKTRPGLFAVGEAADVAGWLGGYNFHWAWASGWVAGQFA</sequence>
<dbReference type="InterPro" id="IPR036188">
    <property type="entry name" value="FAD/NAD-bd_sf"/>
</dbReference>
<comment type="cofactor">
    <cofactor evidence="1">
        <name>FAD</name>
        <dbReference type="ChEBI" id="CHEBI:57692"/>
    </cofactor>
</comment>
<dbReference type="SUPFAM" id="SSF51905">
    <property type="entry name" value="FAD/NAD(P)-binding domain"/>
    <property type="match status" value="1"/>
</dbReference>
<dbReference type="InterPro" id="IPR057661">
    <property type="entry name" value="RsdA/BaiN/AoA(So)_Rossmann"/>
</dbReference>
<dbReference type="PANTHER" id="PTHR42887:SF2">
    <property type="entry name" value="OS12G0638800 PROTEIN"/>
    <property type="match status" value="1"/>
</dbReference>
<dbReference type="InterPro" id="IPR055178">
    <property type="entry name" value="RsdA/BaiN/AoA(So)-like_dom"/>
</dbReference>
<dbReference type="EMBL" id="FNWO01000016">
    <property type="protein sequence ID" value="SEH60143.1"/>
    <property type="molecule type" value="Genomic_DNA"/>
</dbReference>
<keyword evidence="3" id="KW-0274">FAD</keyword>